<proteinExistence type="predicted"/>
<reference evidence="3" key="2">
    <citation type="submission" date="2021-01" db="EMBL/GenBank/DDBJ databases">
        <authorList>
            <person name="Kang M."/>
        </authorList>
    </citation>
    <scope>NUCLEOTIDE SEQUENCE</scope>
    <source>
        <strain evidence="3">KACC 17527</strain>
    </source>
</reference>
<dbReference type="RefSeq" id="WP_201169290.1">
    <property type="nucleotide sequence ID" value="NZ_JAEPWM010000003.1"/>
</dbReference>
<accession>A0A934TS43</accession>
<feature type="region of interest" description="Disordered" evidence="1">
    <location>
        <begin position="121"/>
        <end position="146"/>
    </location>
</feature>
<evidence type="ECO:0000256" key="1">
    <source>
        <dbReference type="SAM" id="MobiDB-lite"/>
    </source>
</evidence>
<evidence type="ECO:0000313" key="4">
    <source>
        <dbReference type="Proteomes" id="UP000630528"/>
    </source>
</evidence>
<dbReference type="AlphaFoldDB" id="A0A934TS43"/>
<comment type="caution">
    <text evidence="3">The sequence shown here is derived from an EMBL/GenBank/DDBJ whole genome shotgun (WGS) entry which is preliminary data.</text>
</comment>
<feature type="chain" id="PRO_5036862280" description="DUF3617 family protein" evidence="2">
    <location>
        <begin position="21"/>
        <end position="146"/>
    </location>
</feature>
<evidence type="ECO:0000313" key="3">
    <source>
        <dbReference type="EMBL" id="MBK6006343.1"/>
    </source>
</evidence>
<protein>
    <recommendedName>
        <fullName evidence="5">DUF3617 family protein</fullName>
    </recommendedName>
</protein>
<name>A0A934TS43_9BURK</name>
<feature type="compositionally biased region" description="Low complexity" evidence="1">
    <location>
        <begin position="122"/>
        <end position="133"/>
    </location>
</feature>
<feature type="compositionally biased region" description="Polar residues" evidence="1">
    <location>
        <begin position="137"/>
        <end position="146"/>
    </location>
</feature>
<feature type="signal peptide" evidence="2">
    <location>
        <begin position="1"/>
        <end position="20"/>
    </location>
</feature>
<organism evidence="3 4">
    <name type="scientific">Ramlibacter ginsenosidimutans</name>
    <dbReference type="NCBI Taxonomy" id="502333"/>
    <lineage>
        <taxon>Bacteria</taxon>
        <taxon>Pseudomonadati</taxon>
        <taxon>Pseudomonadota</taxon>
        <taxon>Betaproteobacteria</taxon>
        <taxon>Burkholderiales</taxon>
        <taxon>Comamonadaceae</taxon>
        <taxon>Ramlibacter</taxon>
    </lineage>
</organism>
<evidence type="ECO:0008006" key="5">
    <source>
        <dbReference type="Google" id="ProtNLM"/>
    </source>
</evidence>
<keyword evidence="2" id="KW-0732">Signal</keyword>
<evidence type="ECO:0000256" key="2">
    <source>
        <dbReference type="SAM" id="SignalP"/>
    </source>
</evidence>
<keyword evidence="4" id="KW-1185">Reference proteome</keyword>
<dbReference type="EMBL" id="JAEPWM010000003">
    <property type="protein sequence ID" value="MBK6006343.1"/>
    <property type="molecule type" value="Genomic_DNA"/>
</dbReference>
<sequence>MNLLRPSLLFLACIAPCLHAAPLDPSLIGCWRAAKIVLYAQDGSKMEDTSRRCALQFKEDQLESACLTARGMARVTYQYRIVRPNFYETTMAASTFKTDLIGATREYEYHVDGDRLVTVTKPPASATGSPAAAVRVTSESARTPCP</sequence>
<reference evidence="3" key="1">
    <citation type="journal article" date="2012" name="J. Microbiol. Biotechnol.">
        <title>Ramlibacter ginsenosidimutans sp. nov., with ginsenoside-converting activity.</title>
        <authorList>
            <person name="Wang L."/>
            <person name="An D.S."/>
            <person name="Kim S.G."/>
            <person name="Jin F.X."/>
            <person name="Kim S.C."/>
            <person name="Lee S.T."/>
            <person name="Im W.T."/>
        </authorList>
    </citation>
    <scope>NUCLEOTIDE SEQUENCE</scope>
    <source>
        <strain evidence="3">KACC 17527</strain>
    </source>
</reference>
<gene>
    <name evidence="3" type="ORF">JJB11_09595</name>
</gene>
<dbReference type="Proteomes" id="UP000630528">
    <property type="component" value="Unassembled WGS sequence"/>
</dbReference>